<dbReference type="InterPro" id="IPR029058">
    <property type="entry name" value="AB_hydrolase_fold"/>
</dbReference>
<organism evidence="3 4">
    <name type="scientific">Armillaria novae-zelandiae</name>
    <dbReference type="NCBI Taxonomy" id="153914"/>
    <lineage>
        <taxon>Eukaryota</taxon>
        <taxon>Fungi</taxon>
        <taxon>Dikarya</taxon>
        <taxon>Basidiomycota</taxon>
        <taxon>Agaricomycotina</taxon>
        <taxon>Agaricomycetes</taxon>
        <taxon>Agaricomycetidae</taxon>
        <taxon>Agaricales</taxon>
        <taxon>Marasmiineae</taxon>
        <taxon>Physalacriaceae</taxon>
        <taxon>Armillaria</taxon>
    </lineage>
</organism>
<protein>
    <recommendedName>
        <fullName evidence="2">Alpha/beta hydrolase fold-3 domain-containing protein</fullName>
    </recommendedName>
</protein>
<dbReference type="InterPro" id="IPR050300">
    <property type="entry name" value="GDXG_lipolytic_enzyme"/>
</dbReference>
<gene>
    <name evidence="3" type="ORF">IW261DRAFT_1510493</name>
</gene>
<evidence type="ECO:0000259" key="2">
    <source>
        <dbReference type="Pfam" id="PF07859"/>
    </source>
</evidence>
<dbReference type="Proteomes" id="UP001175227">
    <property type="component" value="Unassembled WGS sequence"/>
</dbReference>
<dbReference type="Gene3D" id="3.40.50.1820">
    <property type="entry name" value="alpha/beta hydrolase"/>
    <property type="match status" value="1"/>
</dbReference>
<dbReference type="SUPFAM" id="SSF53474">
    <property type="entry name" value="alpha/beta-Hydrolases"/>
    <property type="match status" value="1"/>
</dbReference>
<name>A0AA39TWF3_9AGAR</name>
<feature type="domain" description="Alpha/beta hydrolase fold-3" evidence="2">
    <location>
        <begin position="21"/>
        <end position="65"/>
    </location>
</feature>
<evidence type="ECO:0000313" key="3">
    <source>
        <dbReference type="EMBL" id="KAK0471972.1"/>
    </source>
</evidence>
<dbReference type="PANTHER" id="PTHR48081">
    <property type="entry name" value="AB HYDROLASE SUPERFAMILY PROTEIN C4A8.06C"/>
    <property type="match status" value="1"/>
</dbReference>
<keyword evidence="1" id="KW-0378">Hydrolase</keyword>
<dbReference type="InterPro" id="IPR013094">
    <property type="entry name" value="AB_hydrolase_3"/>
</dbReference>
<reference evidence="3" key="1">
    <citation type="submission" date="2023-06" db="EMBL/GenBank/DDBJ databases">
        <authorList>
            <consortium name="Lawrence Berkeley National Laboratory"/>
            <person name="Ahrendt S."/>
            <person name="Sahu N."/>
            <person name="Indic B."/>
            <person name="Wong-Bajracharya J."/>
            <person name="Merenyi Z."/>
            <person name="Ke H.-M."/>
            <person name="Monk M."/>
            <person name="Kocsube S."/>
            <person name="Drula E."/>
            <person name="Lipzen A."/>
            <person name="Balint B."/>
            <person name="Henrissat B."/>
            <person name="Andreopoulos B."/>
            <person name="Martin F.M."/>
            <person name="Harder C.B."/>
            <person name="Rigling D."/>
            <person name="Ford K.L."/>
            <person name="Foster G.D."/>
            <person name="Pangilinan J."/>
            <person name="Papanicolaou A."/>
            <person name="Barry K."/>
            <person name="LaButti K."/>
            <person name="Viragh M."/>
            <person name="Koriabine M."/>
            <person name="Yan M."/>
            <person name="Riley R."/>
            <person name="Champramary S."/>
            <person name="Plett K.L."/>
            <person name="Tsai I.J."/>
            <person name="Slot J."/>
            <person name="Sipos G."/>
            <person name="Plett J."/>
            <person name="Nagy L.G."/>
            <person name="Grigoriev I.V."/>
        </authorList>
    </citation>
    <scope>NUCLEOTIDE SEQUENCE</scope>
    <source>
        <strain evidence="3">ICMP 16352</strain>
    </source>
</reference>
<comment type="caution">
    <text evidence="3">The sequence shown here is derived from an EMBL/GenBank/DDBJ whole genome shotgun (WGS) entry which is preliminary data.</text>
</comment>
<dbReference type="AlphaFoldDB" id="A0AA39TWF3"/>
<dbReference type="PANTHER" id="PTHR48081:SF26">
    <property type="entry name" value="ALPHA_BETA HYDROLASE FOLD-3 DOMAIN-CONTAINING PROTEIN"/>
    <property type="match status" value="1"/>
</dbReference>
<dbReference type="EMBL" id="JAUEPR010000045">
    <property type="protein sequence ID" value="KAK0471972.1"/>
    <property type="molecule type" value="Genomic_DNA"/>
</dbReference>
<accession>A0AA39TWF3</accession>
<dbReference type="GO" id="GO:0016787">
    <property type="term" value="F:hydrolase activity"/>
    <property type="evidence" value="ECO:0007669"/>
    <property type="project" value="UniProtKB-KW"/>
</dbReference>
<evidence type="ECO:0000313" key="4">
    <source>
        <dbReference type="Proteomes" id="UP001175227"/>
    </source>
</evidence>
<dbReference type="Pfam" id="PF07859">
    <property type="entry name" value="Abhydrolase_3"/>
    <property type="match status" value="1"/>
</dbReference>
<evidence type="ECO:0000256" key="1">
    <source>
        <dbReference type="ARBA" id="ARBA00022801"/>
    </source>
</evidence>
<proteinExistence type="predicted"/>
<keyword evidence="4" id="KW-1185">Reference proteome</keyword>
<sequence length="75" mass="8204">MFPRLSLTGACPTAGISIVHTHRLAPETHFPGPLHDAVIGYFRLIEDLHIPPENIIICGDSAGGHPHQISKFRND</sequence>